<dbReference type="AlphaFoldDB" id="A0A317FFW9"/>
<dbReference type="CDD" id="cd00609">
    <property type="entry name" value="AAT_like"/>
    <property type="match status" value="1"/>
</dbReference>
<dbReference type="OrthoDB" id="9763453at2"/>
<protein>
    <recommendedName>
        <fullName evidence="8">Aminotransferase</fullName>
        <ecNumber evidence="8">2.6.1.-</ecNumber>
    </recommendedName>
</protein>
<dbReference type="EMBL" id="QGNA01000002">
    <property type="protein sequence ID" value="PWS37695.1"/>
    <property type="molecule type" value="Genomic_DNA"/>
</dbReference>
<evidence type="ECO:0000313" key="10">
    <source>
        <dbReference type="EMBL" id="PWS37695.1"/>
    </source>
</evidence>
<comment type="subunit">
    <text evidence="3">Homodimer.</text>
</comment>
<dbReference type="Proteomes" id="UP000245765">
    <property type="component" value="Unassembled WGS sequence"/>
</dbReference>
<evidence type="ECO:0000256" key="7">
    <source>
        <dbReference type="ARBA" id="ARBA00049185"/>
    </source>
</evidence>
<comment type="cofactor">
    <cofactor evidence="1 8">
        <name>pyridoxal 5'-phosphate</name>
        <dbReference type="ChEBI" id="CHEBI:597326"/>
    </cofactor>
</comment>
<dbReference type="InterPro" id="IPR015422">
    <property type="entry name" value="PyrdxlP-dep_Trfase_small"/>
</dbReference>
<dbReference type="Gene3D" id="3.90.1150.10">
    <property type="entry name" value="Aspartate Aminotransferase, domain 1"/>
    <property type="match status" value="1"/>
</dbReference>
<dbReference type="GO" id="GO:0030170">
    <property type="term" value="F:pyridoxal phosphate binding"/>
    <property type="evidence" value="ECO:0007669"/>
    <property type="project" value="InterPro"/>
</dbReference>
<dbReference type="EC" id="2.6.1.-" evidence="8"/>
<dbReference type="InterPro" id="IPR050596">
    <property type="entry name" value="AspAT/PAT-like"/>
</dbReference>
<evidence type="ECO:0000259" key="9">
    <source>
        <dbReference type="Pfam" id="PF00155"/>
    </source>
</evidence>
<evidence type="ECO:0000256" key="2">
    <source>
        <dbReference type="ARBA" id="ARBA00007441"/>
    </source>
</evidence>
<feature type="domain" description="Aminotransferase class I/classII large" evidence="9">
    <location>
        <begin position="32"/>
        <end position="392"/>
    </location>
</feature>
<accession>A0A317FFW9</accession>
<evidence type="ECO:0000256" key="8">
    <source>
        <dbReference type="RuleBase" id="RU000481"/>
    </source>
</evidence>
<proteinExistence type="inferred from homology"/>
<dbReference type="Pfam" id="PF00155">
    <property type="entry name" value="Aminotran_1_2"/>
    <property type="match status" value="1"/>
</dbReference>
<dbReference type="InterPro" id="IPR004839">
    <property type="entry name" value="Aminotransferase_I/II_large"/>
</dbReference>
<keyword evidence="11" id="KW-1185">Reference proteome</keyword>
<organism evidence="10 11">
    <name type="scientific">Falsiroseomonas bella</name>
    <dbReference type="NCBI Taxonomy" id="2184016"/>
    <lineage>
        <taxon>Bacteria</taxon>
        <taxon>Pseudomonadati</taxon>
        <taxon>Pseudomonadota</taxon>
        <taxon>Alphaproteobacteria</taxon>
        <taxon>Acetobacterales</taxon>
        <taxon>Roseomonadaceae</taxon>
        <taxon>Falsiroseomonas</taxon>
    </lineage>
</organism>
<dbReference type="InterPro" id="IPR015424">
    <property type="entry name" value="PyrdxlP-dep_Trfase"/>
</dbReference>
<comment type="catalytic activity">
    <reaction evidence="7">
        <text>L-aspartate + 2-oxoglutarate = oxaloacetate + L-glutamate</text>
        <dbReference type="Rhea" id="RHEA:21824"/>
        <dbReference type="ChEBI" id="CHEBI:16452"/>
        <dbReference type="ChEBI" id="CHEBI:16810"/>
        <dbReference type="ChEBI" id="CHEBI:29985"/>
        <dbReference type="ChEBI" id="CHEBI:29991"/>
        <dbReference type="EC" id="2.6.1.1"/>
    </reaction>
</comment>
<dbReference type="RefSeq" id="WP_109870804.1">
    <property type="nucleotide sequence ID" value="NZ_QGNA01000002.1"/>
</dbReference>
<gene>
    <name evidence="10" type="ORF">DFH01_09845</name>
</gene>
<evidence type="ECO:0000256" key="1">
    <source>
        <dbReference type="ARBA" id="ARBA00001933"/>
    </source>
</evidence>
<evidence type="ECO:0000256" key="4">
    <source>
        <dbReference type="ARBA" id="ARBA00022576"/>
    </source>
</evidence>
<evidence type="ECO:0000313" key="11">
    <source>
        <dbReference type="Proteomes" id="UP000245765"/>
    </source>
</evidence>
<dbReference type="PROSITE" id="PS00105">
    <property type="entry name" value="AA_TRANSFER_CLASS_1"/>
    <property type="match status" value="1"/>
</dbReference>
<keyword evidence="4 8" id="KW-0032">Aminotransferase</keyword>
<sequence length="400" mass="43329">MPALAARLKDVPPAASVVMTVKARELQAKGVKVISLAVGEPDFDTPAHAIEAAHQAALSGDTKYPPQDGTRALKEAVQRKFRRDNNLDYALDEIMVGNGGKQVLMDAMLAMLDPGDEVIIPSPYWISYADMARLAGGVPVTVTCPQNNGFKLRPEDLEAAITPKTRLLMLNFPSNPTGAACSRADMQAIADVMLRHPHVWIITDDMYEHLVYDDFEFCTVAEVEPRLKDRTLTVNGVSKTYAMTGWRVGFCGGPKELIKAMVNMQGQISSGISTVGQAAAAAALDGPQDLVKERAAIYKARRDMVVEMLNAAPGIACHKPEGAFYVFPNIAGCLGKTTAGGRRIDTDQDFALALIEEKHVAVVHGAAYGMSPYIRISYATDTESLREACTRIQDFCRALS</sequence>
<dbReference type="FunFam" id="3.40.640.10:FF:000033">
    <property type="entry name" value="Aspartate aminotransferase"/>
    <property type="match status" value="1"/>
</dbReference>
<reference evidence="11" key="1">
    <citation type="submission" date="2018-05" db="EMBL/GenBank/DDBJ databases">
        <authorList>
            <person name="Du Z."/>
            <person name="Wang X."/>
        </authorList>
    </citation>
    <scope>NUCLEOTIDE SEQUENCE [LARGE SCALE GENOMIC DNA]</scope>
    <source>
        <strain evidence="11">CQN31</strain>
    </source>
</reference>
<dbReference type="GO" id="GO:0004069">
    <property type="term" value="F:L-aspartate:2-oxoglutarate aminotransferase activity"/>
    <property type="evidence" value="ECO:0007669"/>
    <property type="project" value="UniProtKB-EC"/>
</dbReference>
<dbReference type="PANTHER" id="PTHR46383:SF1">
    <property type="entry name" value="ASPARTATE AMINOTRANSFERASE"/>
    <property type="match status" value="1"/>
</dbReference>
<evidence type="ECO:0000256" key="5">
    <source>
        <dbReference type="ARBA" id="ARBA00022679"/>
    </source>
</evidence>
<dbReference type="InterPro" id="IPR015421">
    <property type="entry name" value="PyrdxlP-dep_Trfase_major"/>
</dbReference>
<dbReference type="InterPro" id="IPR004838">
    <property type="entry name" value="NHTrfase_class1_PyrdxlP-BS"/>
</dbReference>
<evidence type="ECO:0000256" key="6">
    <source>
        <dbReference type="ARBA" id="ARBA00022898"/>
    </source>
</evidence>
<dbReference type="SUPFAM" id="SSF53383">
    <property type="entry name" value="PLP-dependent transferases"/>
    <property type="match status" value="1"/>
</dbReference>
<dbReference type="GO" id="GO:0006520">
    <property type="term" value="P:amino acid metabolic process"/>
    <property type="evidence" value="ECO:0007669"/>
    <property type="project" value="InterPro"/>
</dbReference>
<name>A0A317FFW9_9PROT</name>
<keyword evidence="6" id="KW-0663">Pyridoxal phosphate</keyword>
<keyword evidence="5 8" id="KW-0808">Transferase</keyword>
<comment type="caution">
    <text evidence="10">The sequence shown here is derived from an EMBL/GenBank/DDBJ whole genome shotgun (WGS) entry which is preliminary data.</text>
</comment>
<dbReference type="Gene3D" id="3.40.640.10">
    <property type="entry name" value="Type I PLP-dependent aspartate aminotransferase-like (Major domain)"/>
    <property type="match status" value="1"/>
</dbReference>
<evidence type="ECO:0000256" key="3">
    <source>
        <dbReference type="ARBA" id="ARBA00011738"/>
    </source>
</evidence>
<dbReference type="PANTHER" id="PTHR46383">
    <property type="entry name" value="ASPARTATE AMINOTRANSFERASE"/>
    <property type="match status" value="1"/>
</dbReference>
<comment type="similarity">
    <text evidence="2 8">Belongs to the class-I pyridoxal-phosphate-dependent aminotransferase family.</text>
</comment>